<sequence length="279" mass="30257">MKYTPEAIHQALVERKAAVIGECIFLKVTGEVIGEYACSQYTSPQYDYPPPHSGSSRSFIVDDEGSPLALPEPLPITSPLAEVISISSAANVPAGSNAGRIARAVSNPLFHALQALRIEGIPTPWLDDIIFGAICGGPGIINGNLSVAYADVKKLLSLPEISVRMAAEYLLNHDHEPMSTRQLQRVVKAARFALRGVALHLERHPRILDSIGMMIDFDPLWPTASASADAIDAPLKPDADRRLQALEMRSQGIPIKETARRLGASKNTIKRWEQEALAA</sequence>
<accession>A0A7W4LMM3</accession>
<reference evidence="1 2" key="1">
    <citation type="submission" date="2020-08" db="EMBL/GenBank/DDBJ databases">
        <authorList>
            <person name="Kim C.M."/>
        </authorList>
    </citation>
    <scope>NUCLEOTIDE SEQUENCE [LARGE SCALE GENOMIC DNA]</scope>
    <source>
        <strain evidence="1 2">UL070</strain>
    </source>
</reference>
<proteinExistence type="predicted"/>
<protein>
    <submittedName>
        <fullName evidence="1">Helix-turn-helix domain-containing protein</fullName>
    </submittedName>
</protein>
<dbReference type="AlphaFoldDB" id="A0A7W4LMM3"/>
<organism evidence="1 2">
    <name type="scientific">Aquipseudomonas ullengensis</name>
    <dbReference type="NCBI Taxonomy" id="2759166"/>
    <lineage>
        <taxon>Bacteria</taxon>
        <taxon>Pseudomonadati</taxon>
        <taxon>Pseudomonadota</taxon>
        <taxon>Gammaproteobacteria</taxon>
        <taxon>Pseudomonadales</taxon>
        <taxon>Pseudomonadaceae</taxon>
        <taxon>Aquipseudomonas</taxon>
    </lineage>
</organism>
<gene>
    <name evidence="1" type="ORF">H3H51_13065</name>
</gene>
<dbReference type="Pfam" id="PF13384">
    <property type="entry name" value="HTH_23"/>
    <property type="match status" value="1"/>
</dbReference>
<keyword evidence="2" id="KW-1185">Reference proteome</keyword>
<dbReference type="Proteomes" id="UP000542720">
    <property type="component" value="Unassembled WGS sequence"/>
</dbReference>
<evidence type="ECO:0000313" key="1">
    <source>
        <dbReference type="EMBL" id="MBB2495953.1"/>
    </source>
</evidence>
<evidence type="ECO:0000313" key="2">
    <source>
        <dbReference type="Proteomes" id="UP000542720"/>
    </source>
</evidence>
<name>A0A7W4LMM3_9GAMM</name>
<dbReference type="EMBL" id="JACJUD010000004">
    <property type="protein sequence ID" value="MBB2495953.1"/>
    <property type="molecule type" value="Genomic_DNA"/>
</dbReference>
<dbReference type="RefSeq" id="WP_183089495.1">
    <property type="nucleotide sequence ID" value="NZ_JACJUD010000004.1"/>
</dbReference>
<comment type="caution">
    <text evidence="1">The sequence shown here is derived from an EMBL/GenBank/DDBJ whole genome shotgun (WGS) entry which is preliminary data.</text>
</comment>